<accession>A0AAD6VBQ8</accession>
<dbReference type="EMBL" id="JARJCW010000039">
    <property type="protein sequence ID" value="KAJ7206635.1"/>
    <property type="molecule type" value="Genomic_DNA"/>
</dbReference>
<reference evidence="2" key="1">
    <citation type="submission" date="2023-03" db="EMBL/GenBank/DDBJ databases">
        <title>Massive genome expansion in bonnet fungi (Mycena s.s.) driven by repeated elements and novel gene families across ecological guilds.</title>
        <authorList>
            <consortium name="Lawrence Berkeley National Laboratory"/>
            <person name="Harder C.B."/>
            <person name="Miyauchi S."/>
            <person name="Viragh M."/>
            <person name="Kuo A."/>
            <person name="Thoen E."/>
            <person name="Andreopoulos B."/>
            <person name="Lu D."/>
            <person name="Skrede I."/>
            <person name="Drula E."/>
            <person name="Henrissat B."/>
            <person name="Morin E."/>
            <person name="Kohler A."/>
            <person name="Barry K."/>
            <person name="LaButti K."/>
            <person name="Morin E."/>
            <person name="Salamov A."/>
            <person name="Lipzen A."/>
            <person name="Mereny Z."/>
            <person name="Hegedus B."/>
            <person name="Baldrian P."/>
            <person name="Stursova M."/>
            <person name="Weitz H."/>
            <person name="Taylor A."/>
            <person name="Grigoriev I.V."/>
            <person name="Nagy L.G."/>
            <person name="Martin F."/>
            <person name="Kauserud H."/>
        </authorList>
    </citation>
    <scope>NUCLEOTIDE SEQUENCE</scope>
    <source>
        <strain evidence="2">9144</strain>
    </source>
</reference>
<gene>
    <name evidence="2" type="ORF">GGX14DRAFT_637731</name>
</gene>
<protein>
    <recommendedName>
        <fullName evidence="4">F-box domain-containing protein</fullName>
    </recommendedName>
</protein>
<feature type="region of interest" description="Disordered" evidence="1">
    <location>
        <begin position="246"/>
        <end position="308"/>
    </location>
</feature>
<evidence type="ECO:0008006" key="4">
    <source>
        <dbReference type="Google" id="ProtNLM"/>
    </source>
</evidence>
<dbReference type="AlphaFoldDB" id="A0AAD6VBQ8"/>
<evidence type="ECO:0000313" key="3">
    <source>
        <dbReference type="Proteomes" id="UP001219525"/>
    </source>
</evidence>
<proteinExistence type="predicted"/>
<evidence type="ECO:0000313" key="2">
    <source>
        <dbReference type="EMBL" id="KAJ7206635.1"/>
    </source>
</evidence>
<name>A0AAD6VBQ8_9AGAR</name>
<keyword evidence="3" id="KW-1185">Reference proteome</keyword>
<organism evidence="2 3">
    <name type="scientific">Mycena pura</name>
    <dbReference type="NCBI Taxonomy" id="153505"/>
    <lineage>
        <taxon>Eukaryota</taxon>
        <taxon>Fungi</taxon>
        <taxon>Dikarya</taxon>
        <taxon>Basidiomycota</taxon>
        <taxon>Agaricomycotina</taxon>
        <taxon>Agaricomycetes</taxon>
        <taxon>Agaricomycetidae</taxon>
        <taxon>Agaricales</taxon>
        <taxon>Marasmiineae</taxon>
        <taxon>Mycenaceae</taxon>
        <taxon>Mycena</taxon>
    </lineage>
</organism>
<feature type="compositionally biased region" description="Low complexity" evidence="1">
    <location>
        <begin position="255"/>
        <end position="270"/>
    </location>
</feature>
<dbReference type="Proteomes" id="UP001219525">
    <property type="component" value="Unassembled WGS sequence"/>
</dbReference>
<evidence type="ECO:0000256" key="1">
    <source>
        <dbReference type="SAM" id="MobiDB-lite"/>
    </source>
</evidence>
<sequence>MPRDAIAQWLPTETLIEVIEALSRTDQLTFCRLSKLFHNLCLPLINRVVVLRDYDHAKTFLERLLADPSRAVKLMVPQLEHLSISPSLLEVDHGIALQLYTFPRLLSCLASPFGKHRASHGETQVSVLAANSLGAFLERHPGLTHLRASHHLPLNSLRIHLPNLRYFHGGAAFIPAIMTHKLREARLYWSGRDSDDFERTVAALHSMTDPDIPFVSMNDGSHGTETDDCTRLVEALATHMPNIICGRPQTGGQSGPASGPSPGRARVWAARARRRAEPGLYQGSGPGLSFRKSGPRAWARLSPPKQDP</sequence>
<comment type="caution">
    <text evidence="2">The sequence shown here is derived from an EMBL/GenBank/DDBJ whole genome shotgun (WGS) entry which is preliminary data.</text>
</comment>